<evidence type="ECO:0000313" key="4">
    <source>
        <dbReference type="Proteomes" id="UP000316360"/>
    </source>
</evidence>
<dbReference type="Pfam" id="PF10263">
    <property type="entry name" value="SprT-like"/>
    <property type="match status" value="1"/>
</dbReference>
<dbReference type="EMBL" id="SOKJ01000375">
    <property type="protein sequence ID" value="TET08171.1"/>
    <property type="molecule type" value="Genomic_DNA"/>
</dbReference>
<comment type="caution">
    <text evidence="3">The sequence shown here is derived from an EMBL/GenBank/DDBJ whole genome shotgun (WGS) entry which is preliminary data.</text>
</comment>
<name>A0A523RRA5_UNCAE</name>
<evidence type="ECO:0000313" key="3">
    <source>
        <dbReference type="EMBL" id="TET08171.1"/>
    </source>
</evidence>
<dbReference type="GO" id="GO:0006950">
    <property type="term" value="P:response to stress"/>
    <property type="evidence" value="ECO:0007669"/>
    <property type="project" value="UniProtKB-ARBA"/>
</dbReference>
<evidence type="ECO:0000256" key="1">
    <source>
        <dbReference type="SAM" id="Coils"/>
    </source>
</evidence>
<feature type="domain" description="SprT-like" evidence="2">
    <location>
        <begin position="3"/>
        <end position="50"/>
    </location>
</feature>
<accession>A0A523RRA5</accession>
<protein>
    <recommendedName>
        <fullName evidence="2">SprT-like domain-containing protein</fullName>
    </recommendedName>
</protein>
<proteinExistence type="predicted"/>
<gene>
    <name evidence="3" type="ORF">E3J84_06500</name>
</gene>
<keyword evidence="1" id="KW-0175">Coiled coil</keyword>
<reference evidence="3 4" key="1">
    <citation type="submission" date="2019-03" db="EMBL/GenBank/DDBJ databases">
        <title>Metabolic potential of uncultured bacteria and archaea associated with petroleum seepage in deep-sea sediments.</title>
        <authorList>
            <person name="Dong X."/>
            <person name="Hubert C."/>
        </authorList>
    </citation>
    <scope>NUCLEOTIDE SEQUENCE [LARGE SCALE GENOMIC DNA]</scope>
    <source>
        <strain evidence="3">E44_bin7</strain>
    </source>
</reference>
<evidence type="ECO:0000259" key="2">
    <source>
        <dbReference type="Pfam" id="PF10263"/>
    </source>
</evidence>
<feature type="non-terminal residue" evidence="3">
    <location>
        <position position="1"/>
    </location>
</feature>
<sequence length="72" mass="8741">SISCLEKTEDKELDEILKHEMLHCYLYEKHRSRGHTKEFKNLLKQMEKEIKNERENLIQRESRTQSIPKALD</sequence>
<feature type="coiled-coil region" evidence="1">
    <location>
        <begin position="36"/>
        <end position="63"/>
    </location>
</feature>
<dbReference type="AlphaFoldDB" id="A0A523RRA5"/>
<dbReference type="InterPro" id="IPR006640">
    <property type="entry name" value="SprT-like_domain"/>
</dbReference>
<organism evidence="3 4">
    <name type="scientific">Aerophobetes bacterium</name>
    <dbReference type="NCBI Taxonomy" id="2030807"/>
    <lineage>
        <taxon>Bacteria</taxon>
        <taxon>Candidatus Aerophobota</taxon>
    </lineage>
</organism>
<dbReference type="Proteomes" id="UP000316360">
    <property type="component" value="Unassembled WGS sequence"/>
</dbReference>